<feature type="transmembrane region" description="Helical" evidence="1">
    <location>
        <begin position="237"/>
        <end position="259"/>
    </location>
</feature>
<reference evidence="2" key="1">
    <citation type="submission" date="2021-07" db="EMBL/GenBank/DDBJ databases">
        <authorList>
            <person name="Durling M."/>
        </authorList>
    </citation>
    <scope>NUCLEOTIDE SEQUENCE</scope>
</reference>
<dbReference type="PANTHER" id="PTHR41807:SF1">
    <property type="entry name" value="GLUTATHIONE TRANSFERASE 3"/>
    <property type="match status" value="1"/>
</dbReference>
<accession>A0A9N9LYP0</accession>
<sequence>MSGVSSWLQKMRKAELIDLCDHVDFKDYEGMRKTEVEVALDEYLTENADMYSGDSRLDPYYNTKRKGHSPVKRESASVISDLVPVSRVIKRRATRANEDFFAATDDSEVEPATTRTRSALARTPARSSALAFASSVPLPPSPAVVADAIDRRTAVLRSKVSNAYAESGIIETTHATRESLSSLVVIQALINLFEISNLRAEILPNINLFMIPTIKFLDTSERAFRAPDLFLLLTSSFWGPATLWAFTSFFVPLTAAYFFNLTAGSSKARAGQQFAYTFDPMTYNLVKALISFAIYGQDVTFGGLVDLEYVARINSSMYGGWAGPVVGSGIGMLLSVYEAVIRN</sequence>
<dbReference type="OrthoDB" id="4034134at2759"/>
<dbReference type="GO" id="GO:0016020">
    <property type="term" value="C:membrane"/>
    <property type="evidence" value="ECO:0007669"/>
    <property type="project" value="TreeGrafter"/>
</dbReference>
<evidence type="ECO:0000256" key="1">
    <source>
        <dbReference type="SAM" id="Phobius"/>
    </source>
</evidence>
<dbReference type="EMBL" id="CAJVRM010000734">
    <property type="protein sequence ID" value="CAG8983735.1"/>
    <property type="molecule type" value="Genomic_DNA"/>
</dbReference>
<organism evidence="2 3">
    <name type="scientific">Hymenoscyphus albidus</name>
    <dbReference type="NCBI Taxonomy" id="595503"/>
    <lineage>
        <taxon>Eukaryota</taxon>
        <taxon>Fungi</taxon>
        <taxon>Dikarya</taxon>
        <taxon>Ascomycota</taxon>
        <taxon>Pezizomycotina</taxon>
        <taxon>Leotiomycetes</taxon>
        <taxon>Helotiales</taxon>
        <taxon>Helotiaceae</taxon>
        <taxon>Hymenoscyphus</taxon>
    </lineage>
</organism>
<keyword evidence="3" id="KW-1185">Reference proteome</keyword>
<evidence type="ECO:0000313" key="3">
    <source>
        <dbReference type="Proteomes" id="UP000701801"/>
    </source>
</evidence>
<keyword evidence="1" id="KW-1133">Transmembrane helix</keyword>
<protein>
    <recommendedName>
        <fullName evidence="4">Cupin-type protein</fullName>
    </recommendedName>
</protein>
<gene>
    <name evidence="2" type="ORF">HYALB_00006304</name>
</gene>
<dbReference type="InterPro" id="IPR038872">
    <property type="entry name" value="Put_GTT3"/>
</dbReference>
<keyword evidence="1" id="KW-0472">Membrane</keyword>
<name>A0A9N9LYP0_9HELO</name>
<dbReference type="Proteomes" id="UP000701801">
    <property type="component" value="Unassembled WGS sequence"/>
</dbReference>
<dbReference type="AlphaFoldDB" id="A0A9N9LYP0"/>
<evidence type="ECO:0000313" key="2">
    <source>
        <dbReference type="EMBL" id="CAG8983735.1"/>
    </source>
</evidence>
<evidence type="ECO:0008006" key="4">
    <source>
        <dbReference type="Google" id="ProtNLM"/>
    </source>
</evidence>
<keyword evidence="1" id="KW-0812">Transmembrane</keyword>
<dbReference type="PANTHER" id="PTHR41807">
    <property type="entry name" value="GLUTATHIONE TRANSFERASE 3"/>
    <property type="match status" value="1"/>
</dbReference>
<comment type="caution">
    <text evidence="2">The sequence shown here is derived from an EMBL/GenBank/DDBJ whole genome shotgun (WGS) entry which is preliminary data.</text>
</comment>
<proteinExistence type="predicted"/>